<sequence length="228" mass="25270">MKKLGLIGGIGPESTLLYYKKITERVYKRENLFPPLLIESLDVHRVLSYCGQKDYAGLTAYLDKGITNLVAGGAQVVAMTGNTPHIVFDKLSEKSHVPLVSSVAVTAHYVAEQGLKRPLLLGTLFTMREDFFKKAFRDKGIEAIVPEEADQLKVHKFIEKELEAGSITETAQKYFSNLVEEMIGSHHIDTLILGCTELPILFKTMNISVPVVDVTDVHVEALIKAVTE</sequence>
<comment type="caution">
    <text evidence="3">The sequence shown here is derived from an EMBL/GenBank/DDBJ whole genome shotgun (WGS) entry which is preliminary data.</text>
</comment>
<dbReference type="Gene3D" id="3.40.50.1860">
    <property type="match status" value="2"/>
</dbReference>
<dbReference type="eggNOG" id="COG1794">
    <property type="taxonomic scope" value="Bacteria"/>
</dbReference>
<gene>
    <name evidence="3" type="ORF">HMPREF9429_00056</name>
</gene>
<dbReference type="AlphaFoldDB" id="E2Z9F3"/>
<dbReference type="OrthoDB" id="9803739at2"/>
<organism evidence="3 4">
    <name type="scientific">Megasphaera micronuciformis F0359</name>
    <dbReference type="NCBI Taxonomy" id="706434"/>
    <lineage>
        <taxon>Bacteria</taxon>
        <taxon>Bacillati</taxon>
        <taxon>Bacillota</taxon>
        <taxon>Negativicutes</taxon>
        <taxon>Veillonellales</taxon>
        <taxon>Veillonellaceae</taxon>
        <taxon>Megasphaera</taxon>
    </lineage>
</organism>
<dbReference type="Pfam" id="PF01177">
    <property type="entry name" value="Asp_Glu_race"/>
    <property type="match status" value="1"/>
</dbReference>
<comment type="similarity">
    <text evidence="1">Belongs to the aspartate/glutamate racemases family.</text>
</comment>
<evidence type="ECO:0000313" key="4">
    <source>
        <dbReference type="Proteomes" id="UP000003195"/>
    </source>
</evidence>
<keyword evidence="2 3" id="KW-0413">Isomerase</keyword>
<dbReference type="SUPFAM" id="SSF53681">
    <property type="entry name" value="Aspartate/glutamate racemase"/>
    <property type="match status" value="2"/>
</dbReference>
<dbReference type="GO" id="GO:0047689">
    <property type="term" value="F:aspartate racemase activity"/>
    <property type="evidence" value="ECO:0007669"/>
    <property type="project" value="UniProtKB-EC"/>
</dbReference>
<reference evidence="3 4" key="1">
    <citation type="submission" date="2010-08" db="EMBL/GenBank/DDBJ databases">
        <authorList>
            <person name="Weinstock G."/>
            <person name="Sodergren E."/>
            <person name="Clifton S."/>
            <person name="Fulton L."/>
            <person name="Fulton B."/>
            <person name="Courtney L."/>
            <person name="Fronick C."/>
            <person name="Harrison M."/>
            <person name="Strong C."/>
            <person name="Farmer C."/>
            <person name="Delahaunty K."/>
            <person name="Markovic C."/>
            <person name="Hall O."/>
            <person name="Minx P."/>
            <person name="Tomlinson C."/>
            <person name="Mitreva M."/>
            <person name="Hou S."/>
            <person name="Chen J."/>
            <person name="Wollam A."/>
            <person name="Pepin K.H."/>
            <person name="Johnson M."/>
            <person name="Bhonagiri V."/>
            <person name="Zhang X."/>
            <person name="Suruliraj S."/>
            <person name="Warren W."/>
            <person name="Chinwalla A."/>
            <person name="Mardis E.R."/>
            <person name="Wilson R.K."/>
        </authorList>
    </citation>
    <scope>NUCLEOTIDE SEQUENCE [LARGE SCALE GENOMIC DNA]</scope>
    <source>
        <strain evidence="3 4">F0359</strain>
    </source>
</reference>
<dbReference type="InterPro" id="IPR033134">
    <property type="entry name" value="Asp/Glu_racemase_AS_2"/>
</dbReference>
<proteinExistence type="inferred from homology"/>
<evidence type="ECO:0000313" key="3">
    <source>
        <dbReference type="EMBL" id="EFQ04979.1"/>
    </source>
</evidence>
<dbReference type="NCBIfam" id="TIGR00035">
    <property type="entry name" value="asp_race"/>
    <property type="match status" value="1"/>
</dbReference>
<dbReference type="PROSITE" id="PS00924">
    <property type="entry name" value="ASP_GLU_RACEMASE_2"/>
    <property type="match status" value="1"/>
</dbReference>
<keyword evidence="4" id="KW-1185">Reference proteome</keyword>
<dbReference type="PANTHER" id="PTHR21198:SF7">
    <property type="entry name" value="ASPARTATE-GLUTAMATE RACEMASE FAMILY"/>
    <property type="match status" value="1"/>
</dbReference>
<dbReference type="RefSeq" id="WP_006940737.1">
    <property type="nucleotide sequence ID" value="NZ_GL538177.1"/>
</dbReference>
<dbReference type="Proteomes" id="UP000003195">
    <property type="component" value="Unassembled WGS sequence"/>
</dbReference>
<evidence type="ECO:0000256" key="2">
    <source>
        <dbReference type="ARBA" id="ARBA00023235"/>
    </source>
</evidence>
<evidence type="ECO:0000256" key="1">
    <source>
        <dbReference type="ARBA" id="ARBA00007847"/>
    </source>
</evidence>
<name>E2Z9F3_9FIRM</name>
<accession>E2Z9F3</accession>
<dbReference type="EC" id="5.1.1.13" evidence="3"/>
<dbReference type="PANTHER" id="PTHR21198">
    <property type="entry name" value="GLUTAMATE RACEMASE"/>
    <property type="match status" value="1"/>
</dbReference>
<dbReference type="InterPro" id="IPR015942">
    <property type="entry name" value="Asp/Glu/hydantoin_racemase"/>
</dbReference>
<dbReference type="InterPro" id="IPR001920">
    <property type="entry name" value="Asp/Glu_race"/>
</dbReference>
<dbReference type="HOGENOM" id="CLU_055360_1_1_9"/>
<dbReference type="EMBL" id="AECS01000003">
    <property type="protein sequence ID" value="EFQ04979.1"/>
    <property type="molecule type" value="Genomic_DNA"/>
</dbReference>
<dbReference type="STRING" id="706434.HMPREF9429_00056"/>
<protein>
    <submittedName>
        <fullName evidence="3">Aspartate racemase</fullName>
        <ecNumber evidence="3">5.1.1.13</ecNumber>
    </submittedName>
</protein>
<dbReference type="InterPro" id="IPR004380">
    <property type="entry name" value="Asp_race"/>
</dbReference>